<dbReference type="OrthoDB" id="9852077at2"/>
<evidence type="ECO:0000313" key="2">
    <source>
        <dbReference type="Proteomes" id="UP000233387"/>
    </source>
</evidence>
<dbReference type="AlphaFoldDB" id="A0A2N3IHV3"/>
<sequence>MKINYQDIFEQAHCLFARDTHLAMLLDVNARILHSNNSFVNLEDSYGQSVYTLFPFLEHLLSVDIQEVSINFIETELYDKLMQFRCIIRFFEQYGEQFYFVIIQDVSWYHNELKKIQQERNEFYLEREKMLKKEK</sequence>
<proteinExistence type="predicted"/>
<evidence type="ECO:0000313" key="1">
    <source>
        <dbReference type="EMBL" id="PKQ69803.1"/>
    </source>
</evidence>
<gene>
    <name evidence="1" type="ORF">Rain11_1138</name>
</gene>
<comment type="caution">
    <text evidence="1">The sequence shown here is derived from an EMBL/GenBank/DDBJ whole genome shotgun (WGS) entry which is preliminary data.</text>
</comment>
<dbReference type="Proteomes" id="UP000233387">
    <property type="component" value="Unassembled WGS sequence"/>
</dbReference>
<dbReference type="RefSeq" id="WP_101358405.1">
    <property type="nucleotide sequence ID" value="NZ_NKXO01000015.1"/>
</dbReference>
<reference evidence="1 2" key="1">
    <citation type="submission" date="2017-06" db="EMBL/GenBank/DDBJ databases">
        <title>Raineya orbicola gen. nov., sp. nov. a slightly thermophilic bacterium of the phylum Bacteroidetes and the description of Raineyaceae fam. nov.</title>
        <authorList>
            <person name="Albuquerque L."/>
            <person name="Polonia A.R.M."/>
            <person name="Barroso C."/>
            <person name="Froufe H.J.C."/>
            <person name="Lage O."/>
            <person name="Lobo-Da-Cunha A."/>
            <person name="Egas C."/>
            <person name="Da Costa M.S."/>
        </authorList>
    </citation>
    <scope>NUCLEOTIDE SEQUENCE [LARGE SCALE GENOMIC DNA]</scope>
    <source>
        <strain evidence="1 2">SPSPC-11</strain>
    </source>
</reference>
<protein>
    <recommendedName>
        <fullName evidence="3">PAS fold</fullName>
    </recommendedName>
</protein>
<name>A0A2N3IHV3_9BACT</name>
<organism evidence="1 2">
    <name type="scientific">Raineya orbicola</name>
    <dbReference type="NCBI Taxonomy" id="2016530"/>
    <lineage>
        <taxon>Bacteria</taxon>
        <taxon>Pseudomonadati</taxon>
        <taxon>Bacteroidota</taxon>
        <taxon>Cytophagia</taxon>
        <taxon>Cytophagales</taxon>
        <taxon>Raineyaceae</taxon>
        <taxon>Raineya</taxon>
    </lineage>
</organism>
<accession>A0A2N3IHV3</accession>
<evidence type="ECO:0008006" key="3">
    <source>
        <dbReference type="Google" id="ProtNLM"/>
    </source>
</evidence>
<keyword evidence="2" id="KW-1185">Reference proteome</keyword>
<dbReference type="EMBL" id="NKXO01000015">
    <property type="protein sequence ID" value="PKQ69803.1"/>
    <property type="molecule type" value="Genomic_DNA"/>
</dbReference>